<keyword evidence="6" id="KW-0119">Carbohydrate metabolism</keyword>
<dbReference type="AlphaFoldDB" id="A0A553V4V4"/>
<dbReference type="SUPFAM" id="SSF51445">
    <property type="entry name" value="(Trans)glycosidases"/>
    <property type="match status" value="1"/>
</dbReference>
<dbReference type="PANTHER" id="PTHR43576:SF3">
    <property type="entry name" value="ALPHA-L-ARABINOFURANOSIDASE C"/>
    <property type="match status" value="1"/>
</dbReference>
<proteinExistence type="inferred from homology"/>
<reference evidence="9 10" key="1">
    <citation type="submission" date="2019-07" db="EMBL/GenBank/DDBJ databases">
        <title>Deinococcus detaillus sp. nov., isolated from humus soil in Antarctica.</title>
        <authorList>
            <person name="Zhang K."/>
        </authorList>
    </citation>
    <scope>NUCLEOTIDE SEQUENCE [LARGE SCALE GENOMIC DNA]</scope>
    <source>
        <strain evidence="9 10">H1</strain>
    </source>
</reference>
<evidence type="ECO:0000256" key="3">
    <source>
        <dbReference type="ARBA" id="ARBA00011165"/>
    </source>
</evidence>
<dbReference type="SMART" id="SM00813">
    <property type="entry name" value="Alpha-L-AF_C"/>
    <property type="match status" value="1"/>
</dbReference>
<dbReference type="Proteomes" id="UP000316092">
    <property type="component" value="Unassembled WGS sequence"/>
</dbReference>
<evidence type="ECO:0000256" key="5">
    <source>
        <dbReference type="ARBA" id="ARBA00022801"/>
    </source>
</evidence>
<dbReference type="GO" id="GO:0046556">
    <property type="term" value="F:alpha-L-arabinofuranosidase activity"/>
    <property type="evidence" value="ECO:0007669"/>
    <property type="project" value="UniProtKB-EC"/>
</dbReference>
<protein>
    <recommendedName>
        <fullName evidence="4">non-reducing end alpha-L-arabinofuranosidase</fullName>
        <ecNumber evidence="4">3.2.1.55</ecNumber>
    </recommendedName>
</protein>
<organism evidence="9 10">
    <name type="scientific">Deinococcus detaillensis</name>
    <dbReference type="NCBI Taxonomy" id="2592048"/>
    <lineage>
        <taxon>Bacteria</taxon>
        <taxon>Thermotogati</taxon>
        <taxon>Deinococcota</taxon>
        <taxon>Deinococci</taxon>
        <taxon>Deinococcales</taxon>
        <taxon>Deinococcaceae</taxon>
        <taxon>Deinococcus</taxon>
    </lineage>
</organism>
<dbReference type="EC" id="3.2.1.55" evidence="4"/>
<dbReference type="Gene3D" id="3.20.20.80">
    <property type="entry name" value="Glycosidases"/>
    <property type="match status" value="1"/>
</dbReference>
<dbReference type="InterPro" id="IPR013780">
    <property type="entry name" value="Glyco_hydro_b"/>
</dbReference>
<comment type="similarity">
    <text evidence="2">Belongs to the glycosyl hydrolase 51 family.</text>
</comment>
<dbReference type="Gene3D" id="2.60.40.1180">
    <property type="entry name" value="Golgi alpha-mannosidase II"/>
    <property type="match status" value="1"/>
</dbReference>
<comment type="caution">
    <text evidence="9">The sequence shown here is derived from an EMBL/GenBank/DDBJ whole genome shotgun (WGS) entry which is preliminary data.</text>
</comment>
<evidence type="ECO:0000256" key="1">
    <source>
        <dbReference type="ARBA" id="ARBA00001462"/>
    </source>
</evidence>
<keyword evidence="5" id="KW-0378">Hydrolase</keyword>
<evidence type="ECO:0000313" key="9">
    <source>
        <dbReference type="EMBL" id="TSA87414.1"/>
    </source>
</evidence>
<evidence type="ECO:0000256" key="2">
    <source>
        <dbReference type="ARBA" id="ARBA00007186"/>
    </source>
</evidence>
<dbReference type="GO" id="GO:0046373">
    <property type="term" value="P:L-arabinose metabolic process"/>
    <property type="evidence" value="ECO:0007669"/>
    <property type="project" value="InterPro"/>
</dbReference>
<feature type="domain" description="Alpha-L-arabinofuranosidase C-terminal" evidence="8">
    <location>
        <begin position="331"/>
        <end position="528"/>
    </location>
</feature>
<evidence type="ECO:0000256" key="7">
    <source>
        <dbReference type="ARBA" id="ARBA00023295"/>
    </source>
</evidence>
<accession>A0A553V4V4</accession>
<comment type="catalytic activity">
    <reaction evidence="1">
        <text>Hydrolysis of terminal non-reducing alpha-L-arabinofuranoside residues in alpha-L-arabinosides.</text>
        <dbReference type="EC" id="3.2.1.55"/>
    </reaction>
</comment>
<evidence type="ECO:0000259" key="8">
    <source>
        <dbReference type="SMART" id="SM00813"/>
    </source>
</evidence>
<dbReference type="PANTHER" id="PTHR43576">
    <property type="entry name" value="ALPHA-L-ARABINOFURANOSIDASE C-RELATED"/>
    <property type="match status" value="1"/>
</dbReference>
<sequence>MPDDWLRGLWPLFPQFRRAKPQTAHQISLELKTKGIALTNRATATVFLNTERRIGEISPLIFGGLAEHMGRCIYEGIYDPASPLADKRGFRSDVLRALKDINYRILRYPGGNFVSGHRWQDGTGPRSKRPRRRDLAWRSVETNQFGLHEFMEFAQELGALPMWAVNLGTGTIQDAADLVEYLNLPVGTSFSDLRAENGQKKPYGVQYFCLGNEMDGPWQLGHMDAVAYADKAREAAKLMKLMDPEIKLVACGSSNTDMATYPEWDRTVLERMGDEIDYFSMHAYAGNRTDDTDSFLASSLHFEDHANTIAAAIRLAKAKNRSKHDVYLSWDEWNVWYKTEGDNGNWQEAPHLIEEVFNLEDALVVAQWLSTFLRKADIIKIACIAQIVNVIAPIMTKKDALFKQTTFYPLMLFSNHAAGHSLDLLVQAPVHDTKMYGGAAQLDASASFDTETGRGALFLVNRSQTQSLDVTLKWEDVAPEGFTQGWQMSGHDPKAHNSFEQPDEVTAHEIELPALDGPQTTLSLPPLSFTVLLSRHAPA</sequence>
<keyword evidence="7" id="KW-0326">Glycosidase</keyword>
<dbReference type="SUPFAM" id="SSF51011">
    <property type="entry name" value="Glycosyl hydrolase domain"/>
    <property type="match status" value="1"/>
</dbReference>
<dbReference type="InterPro" id="IPR055235">
    <property type="entry name" value="ASD1_cat"/>
</dbReference>
<keyword evidence="10" id="KW-1185">Reference proteome</keyword>
<evidence type="ECO:0000256" key="4">
    <source>
        <dbReference type="ARBA" id="ARBA00012670"/>
    </source>
</evidence>
<evidence type="ECO:0000313" key="10">
    <source>
        <dbReference type="Proteomes" id="UP000316092"/>
    </source>
</evidence>
<dbReference type="InterPro" id="IPR017853">
    <property type="entry name" value="GH"/>
</dbReference>
<evidence type="ECO:0000256" key="6">
    <source>
        <dbReference type="ARBA" id="ARBA00023277"/>
    </source>
</evidence>
<dbReference type="GO" id="GO:0000272">
    <property type="term" value="P:polysaccharide catabolic process"/>
    <property type="evidence" value="ECO:0007669"/>
    <property type="project" value="TreeGrafter"/>
</dbReference>
<dbReference type="Pfam" id="PF06964">
    <property type="entry name" value="Alpha-L-AF_C"/>
    <property type="match status" value="1"/>
</dbReference>
<gene>
    <name evidence="9" type="ORF">FNU79_02710</name>
</gene>
<name>A0A553V4V4_9DEIO</name>
<comment type="subunit">
    <text evidence="3">Homohexamer; trimer of dimers.</text>
</comment>
<dbReference type="InterPro" id="IPR010720">
    <property type="entry name" value="Alpha-L-AF_C"/>
</dbReference>
<dbReference type="OrthoDB" id="9758333at2"/>
<dbReference type="Pfam" id="PF22848">
    <property type="entry name" value="ASD1_dom"/>
    <property type="match status" value="1"/>
</dbReference>
<dbReference type="EMBL" id="VKDB01000002">
    <property type="protein sequence ID" value="TSA87414.1"/>
    <property type="molecule type" value="Genomic_DNA"/>
</dbReference>